<feature type="domain" description="AAA+ ATPase" evidence="14">
    <location>
        <begin position="182"/>
        <end position="325"/>
    </location>
</feature>
<dbReference type="RefSeq" id="WP_186856297.1">
    <property type="nucleotide sequence ID" value="NZ_JACOON010000001.1"/>
</dbReference>
<keyword evidence="7" id="KW-1005">Bacterial flagellum biogenesis</keyword>
<dbReference type="NCBIfam" id="TIGR03499">
    <property type="entry name" value="FlhF"/>
    <property type="match status" value="1"/>
</dbReference>
<evidence type="ECO:0000313" key="17">
    <source>
        <dbReference type="Proteomes" id="UP000606889"/>
    </source>
</evidence>
<dbReference type="InterPro" id="IPR020006">
    <property type="entry name" value="FlhF"/>
</dbReference>
<evidence type="ECO:0000256" key="9">
    <source>
        <dbReference type="ARBA" id="ARBA00023134"/>
    </source>
</evidence>
<dbReference type="SUPFAM" id="SSF52540">
    <property type="entry name" value="P-loop containing nucleoside triphosphate hydrolases"/>
    <property type="match status" value="1"/>
</dbReference>
<comment type="function">
    <text evidence="12">Necessary for flagellar biosynthesis. May be involved in translocation of the flagellum.</text>
</comment>
<dbReference type="PANTHER" id="PTHR43134:SF3">
    <property type="entry name" value="FLAGELLAR BIOSYNTHESIS PROTEIN FLHF"/>
    <property type="match status" value="1"/>
</dbReference>
<dbReference type="SMART" id="SM00962">
    <property type="entry name" value="SRP54"/>
    <property type="match status" value="1"/>
</dbReference>
<keyword evidence="6" id="KW-0547">Nucleotide-binding</keyword>
<keyword evidence="10" id="KW-0472">Membrane</keyword>
<comment type="caution">
    <text evidence="16">The sequence shown here is derived from an EMBL/GenBank/DDBJ whole genome shotgun (WGS) entry which is preliminary data.</text>
</comment>
<evidence type="ECO:0000256" key="1">
    <source>
        <dbReference type="ARBA" id="ARBA00004413"/>
    </source>
</evidence>
<dbReference type="InterPro" id="IPR027417">
    <property type="entry name" value="P-loop_NTPase"/>
</dbReference>
<keyword evidence="17" id="KW-1185">Reference proteome</keyword>
<reference evidence="16 17" key="1">
    <citation type="submission" date="2020-08" db="EMBL/GenBank/DDBJ databases">
        <title>Genome public.</title>
        <authorList>
            <person name="Liu C."/>
            <person name="Sun Q."/>
        </authorList>
    </citation>
    <scope>NUCLEOTIDE SEQUENCE [LARGE SCALE GENOMIC DNA]</scope>
    <source>
        <strain evidence="16 17">NSJ-35</strain>
    </source>
</reference>
<evidence type="ECO:0000259" key="14">
    <source>
        <dbReference type="SMART" id="SM00382"/>
    </source>
</evidence>
<evidence type="ECO:0000313" key="16">
    <source>
        <dbReference type="EMBL" id="MBC5646751.1"/>
    </source>
</evidence>
<accession>A0ABR7EAD4</accession>
<dbReference type="Gene3D" id="3.40.50.300">
    <property type="entry name" value="P-loop containing nucleotide triphosphate hydrolases"/>
    <property type="match status" value="1"/>
</dbReference>
<keyword evidence="5" id="KW-1003">Cell membrane</keyword>
<proteinExistence type="inferred from homology"/>
<gene>
    <name evidence="16" type="primary">flhF</name>
    <name evidence="16" type="ORF">H8S18_00120</name>
</gene>
<evidence type="ECO:0000256" key="4">
    <source>
        <dbReference type="ARBA" id="ARBA00022448"/>
    </source>
</evidence>
<keyword evidence="9" id="KW-0342">GTP-binding</keyword>
<comment type="subcellular location">
    <subcellularLocation>
        <location evidence="1">Cell membrane</location>
        <topology evidence="1">Peripheral membrane protein</topology>
        <orientation evidence="1">Cytoplasmic side</orientation>
    </subcellularLocation>
</comment>
<comment type="similarity">
    <text evidence="2">Belongs to the GTP-binding SRP family.</text>
</comment>
<keyword evidence="16" id="KW-0969">Cilium</keyword>
<evidence type="ECO:0000256" key="8">
    <source>
        <dbReference type="ARBA" id="ARBA00022927"/>
    </source>
</evidence>
<evidence type="ECO:0000256" key="10">
    <source>
        <dbReference type="ARBA" id="ARBA00023136"/>
    </source>
</evidence>
<evidence type="ECO:0000256" key="3">
    <source>
        <dbReference type="ARBA" id="ARBA00014919"/>
    </source>
</evidence>
<evidence type="ECO:0000256" key="11">
    <source>
        <dbReference type="ARBA" id="ARBA00023225"/>
    </source>
</evidence>
<evidence type="ECO:0000259" key="15">
    <source>
        <dbReference type="SMART" id="SM00962"/>
    </source>
</evidence>
<name>A0ABR7EAD4_9FIRM</name>
<dbReference type="PANTHER" id="PTHR43134">
    <property type="entry name" value="SIGNAL RECOGNITION PARTICLE RECEPTOR SUBUNIT ALPHA"/>
    <property type="match status" value="1"/>
</dbReference>
<dbReference type="InterPro" id="IPR003593">
    <property type="entry name" value="AAA+_ATPase"/>
</dbReference>
<dbReference type="SMART" id="SM00382">
    <property type="entry name" value="AAA"/>
    <property type="match status" value="1"/>
</dbReference>
<protein>
    <recommendedName>
        <fullName evidence="3 13">Flagellar biosynthesis protein FlhF</fullName>
    </recommendedName>
</protein>
<evidence type="ECO:0000256" key="7">
    <source>
        <dbReference type="ARBA" id="ARBA00022795"/>
    </source>
</evidence>
<keyword evidence="11" id="KW-1006">Bacterial flagellum protein export</keyword>
<organism evidence="16 17">
    <name type="scientific">Christensenella tenuis</name>
    <dbReference type="NCBI Taxonomy" id="2763033"/>
    <lineage>
        <taxon>Bacteria</taxon>
        <taxon>Bacillati</taxon>
        <taxon>Bacillota</taxon>
        <taxon>Clostridia</taxon>
        <taxon>Christensenellales</taxon>
        <taxon>Christensenellaceae</taxon>
        <taxon>Christensenella</taxon>
    </lineage>
</organism>
<keyword evidence="16" id="KW-0966">Cell projection</keyword>
<sequence length="375" mass="41613">MKFKKFRADNMAQAMEIIKDEIGPDAVIMSSKQVNKKKGILGLFSKKEFEVVAGYEEHKPVKTNFQSMLSQERLPTADYAGATATNDTELAGSLDELKGMIARLSERVDHAESPVEKRYSRNVMAIYRNLVKNDIGAGIAEEICAQTEAVVVNRKANAGDVAANLLKDMLGKPQPIEHTKYKQRVIMLVGPTGVGKTTTLVKLAYMLVYQEKLNVGVINTDSFRVAAQEHLKAYCEILQTDLLTVYKPDEISDAIKAFQDKDVILIDTAGKVSDDLGYRKDIEKIVGSGKIDDIYVTLSASTSTRVLEKTIENYKFLQKYNVIVTKIDETAYRGVFFYIAKMSGMPLSYVSIGQNVPDDIKVVDTAEIVKTVLGK</sequence>
<dbReference type="Proteomes" id="UP000606889">
    <property type="component" value="Unassembled WGS sequence"/>
</dbReference>
<dbReference type="InterPro" id="IPR000897">
    <property type="entry name" value="SRP54_GTPase_dom"/>
</dbReference>
<dbReference type="CDD" id="cd17873">
    <property type="entry name" value="FlhF"/>
    <property type="match status" value="1"/>
</dbReference>
<evidence type="ECO:0000256" key="2">
    <source>
        <dbReference type="ARBA" id="ARBA00008531"/>
    </source>
</evidence>
<dbReference type="Gene3D" id="1.20.120.1380">
    <property type="entry name" value="Flagellar FlhF biosynthesis protein, N domain"/>
    <property type="match status" value="1"/>
</dbReference>
<keyword evidence="16" id="KW-0282">Flagellum</keyword>
<dbReference type="EMBL" id="JACOON010000001">
    <property type="protein sequence ID" value="MBC5646751.1"/>
    <property type="molecule type" value="Genomic_DNA"/>
</dbReference>
<evidence type="ECO:0000256" key="5">
    <source>
        <dbReference type="ARBA" id="ARBA00022475"/>
    </source>
</evidence>
<dbReference type="Pfam" id="PF00448">
    <property type="entry name" value="SRP54"/>
    <property type="match status" value="1"/>
</dbReference>
<feature type="domain" description="SRP54-type proteins GTP-binding" evidence="15">
    <location>
        <begin position="183"/>
        <end position="374"/>
    </location>
</feature>
<keyword evidence="4" id="KW-0813">Transport</keyword>
<evidence type="ECO:0000256" key="13">
    <source>
        <dbReference type="NCBIfam" id="TIGR03499"/>
    </source>
</evidence>
<dbReference type="InterPro" id="IPR047040">
    <property type="entry name" value="FlhF__GTPase_dom"/>
</dbReference>
<evidence type="ECO:0000256" key="12">
    <source>
        <dbReference type="ARBA" id="ARBA00025337"/>
    </source>
</evidence>
<keyword evidence="8" id="KW-0653">Protein transport</keyword>
<evidence type="ECO:0000256" key="6">
    <source>
        <dbReference type="ARBA" id="ARBA00022741"/>
    </source>
</evidence>